<keyword evidence="2 6" id="KW-0808">Transferase</keyword>
<evidence type="ECO:0000256" key="3">
    <source>
        <dbReference type="ARBA" id="ARBA00022691"/>
    </source>
</evidence>
<dbReference type="PANTHER" id="PTHR39322:SF1">
    <property type="entry name" value="ISOVALERYL-HOMOSERINE LACTONE SYNTHASE"/>
    <property type="match status" value="1"/>
</dbReference>
<evidence type="ECO:0000256" key="6">
    <source>
        <dbReference type="RuleBase" id="RU361135"/>
    </source>
</evidence>
<dbReference type="InterPro" id="IPR016181">
    <property type="entry name" value="Acyl_CoA_acyltransferase"/>
</dbReference>
<evidence type="ECO:0000313" key="7">
    <source>
        <dbReference type="EMBL" id="MBX7481685.1"/>
    </source>
</evidence>
<name>A0ABS7J2Y8_9SPHN</name>
<evidence type="ECO:0000256" key="2">
    <source>
        <dbReference type="ARBA" id="ARBA00022679"/>
    </source>
</evidence>
<accession>A0ABS7J2Y8</accession>
<keyword evidence="1 5" id="KW-0673">Quorum sensing</keyword>
<reference evidence="7 8" key="1">
    <citation type="submission" date="2021-08" db="EMBL/GenBank/DDBJ databases">
        <title>Comparative Genomics Analysis of the Genus Qipengyuania Reveals Extensive Genetic Diversity and Metabolic Versatility, Including the Description of Fifteen Novel Species.</title>
        <authorList>
            <person name="Liu Y."/>
        </authorList>
    </citation>
    <scope>NUCLEOTIDE SEQUENCE [LARGE SCALE GENOMIC DNA]</scope>
    <source>
        <strain evidence="7 8">6D47A</strain>
    </source>
</reference>
<dbReference type="RefSeq" id="WP_221555806.1">
    <property type="nucleotide sequence ID" value="NZ_JAIGNO010000002.1"/>
</dbReference>
<keyword evidence="3 6" id="KW-0949">S-adenosyl-L-methionine</keyword>
<dbReference type="PROSITE" id="PS51187">
    <property type="entry name" value="AUTOINDUCER_SYNTH_2"/>
    <property type="match status" value="1"/>
</dbReference>
<dbReference type="SUPFAM" id="SSF55729">
    <property type="entry name" value="Acyl-CoA N-acyltransferases (Nat)"/>
    <property type="match status" value="1"/>
</dbReference>
<dbReference type="InterPro" id="IPR001690">
    <property type="entry name" value="Autoind_synthase"/>
</dbReference>
<keyword evidence="8" id="KW-1185">Reference proteome</keyword>
<gene>
    <name evidence="7" type="ORF">K3174_04025</name>
</gene>
<dbReference type="EC" id="2.3.1.184" evidence="6"/>
<dbReference type="Proteomes" id="UP000755104">
    <property type="component" value="Unassembled WGS sequence"/>
</dbReference>
<keyword evidence="4 5" id="KW-0071">Autoinducer synthesis</keyword>
<dbReference type="Pfam" id="PF00765">
    <property type="entry name" value="Autoind_synth"/>
    <property type="match status" value="1"/>
</dbReference>
<dbReference type="EMBL" id="JAIGNO010000002">
    <property type="protein sequence ID" value="MBX7481685.1"/>
    <property type="molecule type" value="Genomic_DNA"/>
</dbReference>
<comment type="caution">
    <text evidence="7">The sequence shown here is derived from an EMBL/GenBank/DDBJ whole genome shotgun (WGS) entry which is preliminary data.</text>
</comment>
<evidence type="ECO:0000313" key="8">
    <source>
        <dbReference type="Proteomes" id="UP000755104"/>
    </source>
</evidence>
<sequence length="207" mass="22941">MHILEETLPETIAHPALRAMFAARKRVFVDLLKWDIPVLAGQYEIDQFDTPDATYLVLLDDQGAHLASTRLLRSDGPHILADLFPSLCADAVPRGRSIREITRFCIDPELTRSERRLARDQLVSALVSHALGDGVASYTAVASVPWFEQIARFGWQCEALGPSRRLCGEALVGLRIMIDETTPGALARTGMLRPADYLVQSAMETRS</sequence>
<evidence type="ECO:0000256" key="4">
    <source>
        <dbReference type="ARBA" id="ARBA00022929"/>
    </source>
</evidence>
<evidence type="ECO:0000256" key="5">
    <source>
        <dbReference type="PROSITE-ProRule" id="PRU00533"/>
    </source>
</evidence>
<comment type="catalytic activity">
    <reaction evidence="6">
        <text>a fatty acyl-[ACP] + S-adenosyl-L-methionine = an N-acyl-L-homoserine lactone + S-methyl-5'-thioadenosine + holo-[ACP] + H(+)</text>
        <dbReference type="Rhea" id="RHEA:10096"/>
        <dbReference type="Rhea" id="RHEA-COMP:9685"/>
        <dbReference type="Rhea" id="RHEA-COMP:14125"/>
        <dbReference type="ChEBI" id="CHEBI:15378"/>
        <dbReference type="ChEBI" id="CHEBI:17509"/>
        <dbReference type="ChEBI" id="CHEBI:55474"/>
        <dbReference type="ChEBI" id="CHEBI:59789"/>
        <dbReference type="ChEBI" id="CHEBI:64479"/>
        <dbReference type="ChEBI" id="CHEBI:138651"/>
        <dbReference type="EC" id="2.3.1.184"/>
    </reaction>
</comment>
<evidence type="ECO:0000256" key="1">
    <source>
        <dbReference type="ARBA" id="ARBA00022654"/>
    </source>
</evidence>
<dbReference type="Gene3D" id="3.40.630.30">
    <property type="match status" value="1"/>
</dbReference>
<dbReference type="PANTHER" id="PTHR39322">
    <property type="entry name" value="ACYL-HOMOSERINE-LACTONE SYNTHASE"/>
    <property type="match status" value="1"/>
</dbReference>
<protein>
    <recommendedName>
        <fullName evidence="6">Acyl-homoserine-lactone synthase</fullName>
        <ecNumber evidence="6">2.3.1.184</ecNumber>
    </recommendedName>
    <alternativeName>
        <fullName evidence="6">Autoinducer synthesis protein</fullName>
    </alternativeName>
</protein>
<dbReference type="PRINTS" id="PR01549">
    <property type="entry name" value="AUTOINDCRSYN"/>
</dbReference>
<proteinExistence type="inferred from homology"/>
<organism evidence="7 8">
    <name type="scientific">Qipengyuania qiaonensis</name>
    <dbReference type="NCBI Taxonomy" id="2867240"/>
    <lineage>
        <taxon>Bacteria</taxon>
        <taxon>Pseudomonadati</taxon>
        <taxon>Pseudomonadota</taxon>
        <taxon>Alphaproteobacteria</taxon>
        <taxon>Sphingomonadales</taxon>
        <taxon>Erythrobacteraceae</taxon>
        <taxon>Qipengyuania</taxon>
    </lineage>
</organism>
<comment type="similarity">
    <text evidence="5 6">Belongs to the autoinducer synthase family.</text>
</comment>